<dbReference type="AlphaFoldDB" id="A0A7X2T1X7"/>
<protein>
    <submittedName>
        <fullName evidence="2">Uncharacterized protein</fullName>
    </submittedName>
</protein>
<feature type="transmembrane region" description="Helical" evidence="1">
    <location>
        <begin position="69"/>
        <end position="88"/>
    </location>
</feature>
<feature type="transmembrane region" description="Helical" evidence="1">
    <location>
        <begin position="100"/>
        <end position="118"/>
    </location>
</feature>
<sequence>MEKSNSMINLREKNSPKVRINYMARRIVVYCLGIVILALGIMLNTKAALGVSPIISIPYALSKINNLELGTITFVIYCVFIFIQLLLLRKDFKLRMLLQVVASFLTSLFISIFNRYIFIYNNIYIYHFCF</sequence>
<dbReference type="PANTHER" id="PTHR40078:SF1">
    <property type="entry name" value="INTEGRAL MEMBRANE PROTEIN"/>
    <property type="match status" value="1"/>
</dbReference>
<accession>A0A7X2T1X7</accession>
<keyword evidence="1" id="KW-0812">Transmembrane</keyword>
<evidence type="ECO:0000313" key="2">
    <source>
        <dbReference type="EMBL" id="MSR92072.1"/>
    </source>
</evidence>
<evidence type="ECO:0000313" key="3">
    <source>
        <dbReference type="Proteomes" id="UP000460287"/>
    </source>
</evidence>
<organism evidence="2 3">
    <name type="scientific">Inconstantimicrobium porci</name>
    <dbReference type="NCBI Taxonomy" id="2652291"/>
    <lineage>
        <taxon>Bacteria</taxon>
        <taxon>Bacillati</taxon>
        <taxon>Bacillota</taxon>
        <taxon>Clostridia</taxon>
        <taxon>Eubacteriales</taxon>
        <taxon>Clostridiaceae</taxon>
        <taxon>Inconstantimicrobium</taxon>
    </lineage>
</organism>
<keyword evidence="1" id="KW-1133">Transmembrane helix</keyword>
<dbReference type="RefSeq" id="WP_206046688.1">
    <property type="nucleotide sequence ID" value="NZ_VULX01000021.1"/>
</dbReference>
<dbReference type="InterPro" id="IPR038750">
    <property type="entry name" value="YczE/YyaS-like"/>
</dbReference>
<dbReference type="Pfam" id="PF19700">
    <property type="entry name" value="DUF6198"/>
    <property type="match status" value="1"/>
</dbReference>
<name>A0A7X2T1X7_9CLOT</name>
<dbReference type="PANTHER" id="PTHR40078">
    <property type="entry name" value="INTEGRAL MEMBRANE PROTEIN-RELATED"/>
    <property type="match status" value="1"/>
</dbReference>
<keyword evidence="3" id="KW-1185">Reference proteome</keyword>
<gene>
    <name evidence="2" type="ORF">FYJ33_11890</name>
</gene>
<evidence type="ECO:0000256" key="1">
    <source>
        <dbReference type="SAM" id="Phobius"/>
    </source>
</evidence>
<keyword evidence="1" id="KW-0472">Membrane</keyword>
<proteinExistence type="predicted"/>
<feature type="transmembrane region" description="Helical" evidence="1">
    <location>
        <begin position="27"/>
        <end position="49"/>
    </location>
</feature>
<dbReference type="Proteomes" id="UP000460287">
    <property type="component" value="Unassembled WGS sequence"/>
</dbReference>
<comment type="caution">
    <text evidence="2">The sequence shown here is derived from an EMBL/GenBank/DDBJ whole genome shotgun (WGS) entry which is preliminary data.</text>
</comment>
<dbReference type="EMBL" id="VULX01000021">
    <property type="protein sequence ID" value="MSR92072.1"/>
    <property type="molecule type" value="Genomic_DNA"/>
</dbReference>
<reference evidence="2 3" key="1">
    <citation type="submission" date="2019-08" db="EMBL/GenBank/DDBJ databases">
        <title>In-depth cultivation of the pig gut microbiome towards novel bacterial diversity and tailored functional studies.</title>
        <authorList>
            <person name="Wylensek D."/>
            <person name="Hitch T.C.A."/>
            <person name="Clavel T."/>
        </authorList>
    </citation>
    <scope>NUCLEOTIDE SEQUENCE [LARGE SCALE GENOMIC DNA]</scope>
    <source>
        <strain evidence="2 3">WCA-383-APC-5B</strain>
    </source>
</reference>